<evidence type="ECO:0000256" key="1">
    <source>
        <dbReference type="SAM" id="Phobius"/>
    </source>
</evidence>
<keyword evidence="3" id="KW-1185">Reference proteome</keyword>
<feature type="transmembrane region" description="Helical" evidence="1">
    <location>
        <begin position="22"/>
        <end position="43"/>
    </location>
</feature>
<protein>
    <submittedName>
        <fullName evidence="2">Uncharacterized protein</fullName>
    </submittedName>
</protein>
<proteinExistence type="predicted"/>
<reference evidence="2 3" key="1">
    <citation type="journal article" date="2024" name="Commun. Biol.">
        <title>Comparative genomic analysis of thermophilic fungi reveals convergent evolutionary adaptations and gene losses.</title>
        <authorList>
            <person name="Steindorff A.S."/>
            <person name="Aguilar-Pontes M.V."/>
            <person name="Robinson A.J."/>
            <person name="Andreopoulos B."/>
            <person name="LaButti K."/>
            <person name="Kuo A."/>
            <person name="Mondo S."/>
            <person name="Riley R."/>
            <person name="Otillar R."/>
            <person name="Haridas S."/>
            <person name="Lipzen A."/>
            <person name="Grimwood J."/>
            <person name="Schmutz J."/>
            <person name="Clum A."/>
            <person name="Reid I.D."/>
            <person name="Moisan M.C."/>
            <person name="Butler G."/>
            <person name="Nguyen T.T.M."/>
            <person name="Dewar K."/>
            <person name="Conant G."/>
            <person name="Drula E."/>
            <person name="Henrissat B."/>
            <person name="Hansel C."/>
            <person name="Singer S."/>
            <person name="Hutchinson M.I."/>
            <person name="de Vries R.P."/>
            <person name="Natvig D.O."/>
            <person name="Powell A.J."/>
            <person name="Tsang A."/>
            <person name="Grigoriev I.V."/>
        </authorList>
    </citation>
    <scope>NUCLEOTIDE SEQUENCE [LARGE SCALE GENOMIC DNA]</scope>
    <source>
        <strain evidence="2 3">CBS 494.80</strain>
    </source>
</reference>
<evidence type="ECO:0000313" key="3">
    <source>
        <dbReference type="Proteomes" id="UP001595075"/>
    </source>
</evidence>
<accession>A0ABR4C7Y9</accession>
<name>A0ABR4C7Y9_9HELO</name>
<dbReference type="Proteomes" id="UP001595075">
    <property type="component" value="Unassembled WGS sequence"/>
</dbReference>
<keyword evidence="1" id="KW-0812">Transmembrane</keyword>
<evidence type="ECO:0000313" key="2">
    <source>
        <dbReference type="EMBL" id="KAL2065646.1"/>
    </source>
</evidence>
<dbReference type="EMBL" id="JAZHXI010000012">
    <property type="protein sequence ID" value="KAL2065646.1"/>
    <property type="molecule type" value="Genomic_DNA"/>
</dbReference>
<keyword evidence="1" id="KW-0472">Membrane</keyword>
<gene>
    <name evidence="2" type="ORF">VTL71DRAFT_3316</name>
</gene>
<keyword evidence="1" id="KW-1133">Transmembrane helix</keyword>
<organism evidence="2 3">
    <name type="scientific">Oculimacula yallundae</name>
    <dbReference type="NCBI Taxonomy" id="86028"/>
    <lineage>
        <taxon>Eukaryota</taxon>
        <taxon>Fungi</taxon>
        <taxon>Dikarya</taxon>
        <taxon>Ascomycota</taxon>
        <taxon>Pezizomycotina</taxon>
        <taxon>Leotiomycetes</taxon>
        <taxon>Helotiales</taxon>
        <taxon>Ploettnerulaceae</taxon>
        <taxon>Oculimacula</taxon>
    </lineage>
</organism>
<sequence>MSTQVFSTFQTAGRGTVNNSGYIYITNSGIVCQLYTIILRLSYFFSMFPSSLRVFHRMQRSHAVRPPCFFLLPAPPLQRQKKDNIITS</sequence>
<comment type="caution">
    <text evidence="2">The sequence shown here is derived from an EMBL/GenBank/DDBJ whole genome shotgun (WGS) entry which is preliminary data.</text>
</comment>